<dbReference type="SUPFAM" id="SSF49899">
    <property type="entry name" value="Concanavalin A-like lectins/glucanases"/>
    <property type="match status" value="1"/>
</dbReference>
<dbReference type="InterPro" id="IPR038656">
    <property type="entry name" value="Peptidase_G1_sf"/>
</dbReference>
<accession>A0AAN8RE79</accession>
<dbReference type="AlphaFoldDB" id="A0AAN8RE79"/>
<reference evidence="2 3" key="1">
    <citation type="submission" date="2019-10" db="EMBL/GenBank/DDBJ databases">
        <authorList>
            <person name="Palmer J.M."/>
        </authorList>
    </citation>
    <scope>NUCLEOTIDE SEQUENCE [LARGE SCALE GENOMIC DNA]</scope>
    <source>
        <strain evidence="2 3">TWF718</strain>
    </source>
</reference>
<dbReference type="Pfam" id="PF01828">
    <property type="entry name" value="Peptidase_A4"/>
    <property type="match status" value="1"/>
</dbReference>
<evidence type="ECO:0000313" key="3">
    <source>
        <dbReference type="Proteomes" id="UP001313282"/>
    </source>
</evidence>
<dbReference type="InterPro" id="IPR013320">
    <property type="entry name" value="ConA-like_dom_sf"/>
</dbReference>
<dbReference type="Proteomes" id="UP001313282">
    <property type="component" value="Unassembled WGS sequence"/>
</dbReference>
<dbReference type="EMBL" id="JAVHNR010000003">
    <property type="protein sequence ID" value="KAK6347606.1"/>
    <property type="molecule type" value="Genomic_DNA"/>
</dbReference>
<name>A0AAN8RE79_9PEZI</name>
<dbReference type="InterPro" id="IPR000250">
    <property type="entry name" value="Peptidase_G1"/>
</dbReference>
<dbReference type="GO" id="GO:0006508">
    <property type="term" value="P:proteolysis"/>
    <property type="evidence" value="ECO:0007669"/>
    <property type="project" value="InterPro"/>
</dbReference>
<feature type="compositionally biased region" description="Basic and acidic residues" evidence="1">
    <location>
        <begin position="32"/>
        <end position="44"/>
    </location>
</feature>
<evidence type="ECO:0000256" key="1">
    <source>
        <dbReference type="SAM" id="MobiDB-lite"/>
    </source>
</evidence>
<protein>
    <submittedName>
        <fullName evidence="2">Uncharacterized protein</fullName>
    </submittedName>
</protein>
<evidence type="ECO:0000313" key="2">
    <source>
        <dbReference type="EMBL" id="KAK6347606.1"/>
    </source>
</evidence>
<proteinExistence type="predicted"/>
<feature type="region of interest" description="Disordered" evidence="1">
    <location>
        <begin position="24"/>
        <end position="59"/>
    </location>
</feature>
<sequence length="310" mass="33587">MSGFGYSPKPLLDLDLLKGARKDLEQVGYPPRPDEKSTRERKLWDSIASRHPKQQQTTPITFAPHVARDGSSPLASQSWSGGVLPVRAEVYSSTEVKPLSEKPFGHVYGSWIIPNLRPQLKADQPVDGVYELYNWVGLDGWETNETVKIGILLELTVESGKVTNHESSILVIFRRPQDPNFSAVKLDGLPVAPGDVVTGFVGPSSSGKSLAWFINESTNTWTSYVVNFELPGRSAEWITTGQGPSDQGSNPFPNYGATVFFEGFAAQGAEVTKGIERSLLSNAVTVDGSAERGHSILARASSALRVSAST</sequence>
<gene>
    <name evidence="2" type="ORF">TWF718_005444</name>
</gene>
<keyword evidence="3" id="KW-1185">Reference proteome</keyword>
<dbReference type="Gene3D" id="2.60.120.700">
    <property type="entry name" value="Peptidase G1"/>
    <property type="match status" value="1"/>
</dbReference>
<dbReference type="GO" id="GO:0070007">
    <property type="term" value="F:glutamic-type endopeptidase activity"/>
    <property type="evidence" value="ECO:0007669"/>
    <property type="project" value="InterPro"/>
</dbReference>
<organism evidence="2 3">
    <name type="scientific">Orbilia javanica</name>
    <dbReference type="NCBI Taxonomy" id="47235"/>
    <lineage>
        <taxon>Eukaryota</taxon>
        <taxon>Fungi</taxon>
        <taxon>Dikarya</taxon>
        <taxon>Ascomycota</taxon>
        <taxon>Pezizomycotina</taxon>
        <taxon>Orbiliomycetes</taxon>
        <taxon>Orbiliales</taxon>
        <taxon>Orbiliaceae</taxon>
        <taxon>Orbilia</taxon>
    </lineage>
</organism>
<comment type="caution">
    <text evidence="2">The sequence shown here is derived from an EMBL/GenBank/DDBJ whole genome shotgun (WGS) entry which is preliminary data.</text>
</comment>